<dbReference type="CDD" id="cd00371">
    <property type="entry name" value="HMA"/>
    <property type="match status" value="1"/>
</dbReference>
<evidence type="ECO:0000256" key="9">
    <source>
        <dbReference type="ARBA" id="ARBA00023136"/>
    </source>
</evidence>
<dbReference type="PANTHER" id="PTHR43520">
    <property type="entry name" value="ATP7, ISOFORM B"/>
    <property type="match status" value="1"/>
</dbReference>
<protein>
    <submittedName>
        <fullName evidence="12">Cu+-exporting ATPase</fullName>
    </submittedName>
</protein>
<evidence type="ECO:0000256" key="1">
    <source>
        <dbReference type="ARBA" id="ARBA00004651"/>
    </source>
</evidence>
<dbReference type="SFLD" id="SFLDS00003">
    <property type="entry name" value="Haloacid_Dehalogenase"/>
    <property type="match status" value="1"/>
</dbReference>
<dbReference type="SFLD" id="SFLDG00002">
    <property type="entry name" value="C1.7:_P-type_atpase_like"/>
    <property type="match status" value="1"/>
</dbReference>
<evidence type="ECO:0000313" key="12">
    <source>
        <dbReference type="EMBL" id="NYI67286.1"/>
    </source>
</evidence>
<keyword evidence="9 10" id="KW-0472">Membrane</keyword>
<comment type="caution">
    <text evidence="12">The sequence shown here is derived from an EMBL/GenBank/DDBJ whole genome shotgun (WGS) entry which is preliminary data.</text>
</comment>
<dbReference type="InterPro" id="IPR023298">
    <property type="entry name" value="ATPase_P-typ_TM_dom_sf"/>
</dbReference>
<dbReference type="InterPro" id="IPR017969">
    <property type="entry name" value="Heavy-metal-associated_CS"/>
</dbReference>
<evidence type="ECO:0000256" key="3">
    <source>
        <dbReference type="ARBA" id="ARBA00022692"/>
    </source>
</evidence>
<dbReference type="InterPro" id="IPR006121">
    <property type="entry name" value="HMA_dom"/>
</dbReference>
<dbReference type="GO" id="GO:0005524">
    <property type="term" value="F:ATP binding"/>
    <property type="evidence" value="ECO:0007669"/>
    <property type="project" value="UniProtKB-UniRule"/>
</dbReference>
<evidence type="ECO:0000256" key="4">
    <source>
        <dbReference type="ARBA" id="ARBA00022723"/>
    </source>
</evidence>
<dbReference type="SUPFAM" id="SSF55008">
    <property type="entry name" value="HMA, heavy metal-associated domain"/>
    <property type="match status" value="1"/>
</dbReference>
<keyword evidence="13" id="KW-1185">Reference proteome</keyword>
<evidence type="ECO:0000313" key="13">
    <source>
        <dbReference type="Proteomes" id="UP000539111"/>
    </source>
</evidence>
<feature type="transmembrane region" description="Helical" evidence="10">
    <location>
        <begin position="106"/>
        <end position="129"/>
    </location>
</feature>
<dbReference type="PROSITE" id="PS01047">
    <property type="entry name" value="HMA_1"/>
    <property type="match status" value="1"/>
</dbReference>
<keyword evidence="8 10" id="KW-1133">Transmembrane helix</keyword>
<dbReference type="Gene3D" id="3.40.1110.10">
    <property type="entry name" value="Calcium-transporting ATPase, cytoplasmic domain N"/>
    <property type="match status" value="1"/>
</dbReference>
<dbReference type="Gene3D" id="3.40.50.1000">
    <property type="entry name" value="HAD superfamily/HAD-like"/>
    <property type="match status" value="1"/>
</dbReference>
<dbReference type="GO" id="GO:0016887">
    <property type="term" value="F:ATP hydrolysis activity"/>
    <property type="evidence" value="ECO:0007669"/>
    <property type="project" value="InterPro"/>
</dbReference>
<dbReference type="RefSeq" id="WP_179427143.1">
    <property type="nucleotide sequence ID" value="NZ_JACBZP010000001.1"/>
</dbReference>
<dbReference type="FunFam" id="3.30.70.100:FF:000005">
    <property type="entry name" value="Copper-exporting P-type ATPase A"/>
    <property type="match status" value="1"/>
</dbReference>
<dbReference type="Gene3D" id="3.30.70.100">
    <property type="match status" value="1"/>
</dbReference>
<dbReference type="InterPro" id="IPR023299">
    <property type="entry name" value="ATPase_P-typ_cyto_dom_N"/>
</dbReference>
<accession>A0A7Z0D0F2</accession>
<dbReference type="SUPFAM" id="SSF81653">
    <property type="entry name" value="Calcium ATPase, transduction domain A"/>
    <property type="match status" value="1"/>
</dbReference>
<dbReference type="InterPro" id="IPR036412">
    <property type="entry name" value="HAD-like_sf"/>
</dbReference>
<keyword evidence="4 10" id="KW-0479">Metal-binding</keyword>
<keyword evidence="3 10" id="KW-0812">Transmembrane</keyword>
<feature type="domain" description="HMA" evidence="11">
    <location>
        <begin position="22"/>
        <end position="87"/>
    </location>
</feature>
<dbReference type="PRINTS" id="PR00119">
    <property type="entry name" value="CATATPASE"/>
</dbReference>
<dbReference type="NCBIfam" id="TIGR01525">
    <property type="entry name" value="ATPase-IB_hvy"/>
    <property type="match status" value="1"/>
</dbReference>
<dbReference type="AlphaFoldDB" id="A0A7Z0D0F2"/>
<evidence type="ECO:0000256" key="10">
    <source>
        <dbReference type="RuleBase" id="RU362081"/>
    </source>
</evidence>
<dbReference type="PROSITE" id="PS00154">
    <property type="entry name" value="ATPASE_E1_E2"/>
    <property type="match status" value="1"/>
</dbReference>
<keyword evidence="6 10" id="KW-0067">ATP-binding</keyword>
<dbReference type="InterPro" id="IPR018303">
    <property type="entry name" value="ATPase_P-typ_P_site"/>
</dbReference>
<evidence type="ECO:0000256" key="7">
    <source>
        <dbReference type="ARBA" id="ARBA00022967"/>
    </source>
</evidence>
<dbReference type="PANTHER" id="PTHR43520:SF8">
    <property type="entry name" value="P-TYPE CU(+) TRANSPORTER"/>
    <property type="match status" value="1"/>
</dbReference>
<comment type="subcellular location">
    <subcellularLocation>
        <location evidence="1">Cell membrane</location>
        <topology evidence="1">Multi-pass membrane protein</topology>
    </subcellularLocation>
</comment>
<dbReference type="NCBIfam" id="TIGR01494">
    <property type="entry name" value="ATPase_P-type"/>
    <property type="match status" value="1"/>
</dbReference>
<comment type="similarity">
    <text evidence="2 10">Belongs to the cation transport ATPase (P-type) (TC 3.A.3) family. Type IB subfamily.</text>
</comment>
<keyword evidence="7" id="KW-1278">Translocase</keyword>
<dbReference type="SFLD" id="SFLDF00027">
    <property type="entry name" value="p-type_atpase"/>
    <property type="match status" value="1"/>
</dbReference>
<dbReference type="GO" id="GO:0005886">
    <property type="term" value="C:plasma membrane"/>
    <property type="evidence" value="ECO:0007669"/>
    <property type="project" value="UniProtKB-SubCell"/>
</dbReference>
<feature type="transmembrane region" description="Helical" evidence="10">
    <location>
        <begin position="214"/>
        <end position="233"/>
    </location>
</feature>
<dbReference type="EMBL" id="JACBZP010000001">
    <property type="protein sequence ID" value="NYI67286.1"/>
    <property type="molecule type" value="Genomic_DNA"/>
</dbReference>
<dbReference type="Gene3D" id="2.70.150.10">
    <property type="entry name" value="Calcium-transporting ATPase, cytoplasmic transduction domain A"/>
    <property type="match status" value="1"/>
</dbReference>
<dbReference type="GO" id="GO:0055070">
    <property type="term" value="P:copper ion homeostasis"/>
    <property type="evidence" value="ECO:0007669"/>
    <property type="project" value="TreeGrafter"/>
</dbReference>
<dbReference type="NCBIfam" id="TIGR01511">
    <property type="entry name" value="ATPase-IB1_Cu"/>
    <property type="match status" value="1"/>
</dbReference>
<proteinExistence type="inferred from homology"/>
<evidence type="ECO:0000259" key="11">
    <source>
        <dbReference type="PROSITE" id="PS50846"/>
    </source>
</evidence>
<keyword evidence="10" id="KW-1003">Cell membrane</keyword>
<dbReference type="Pfam" id="PF00122">
    <property type="entry name" value="E1-E2_ATPase"/>
    <property type="match status" value="1"/>
</dbReference>
<evidence type="ECO:0000256" key="6">
    <source>
        <dbReference type="ARBA" id="ARBA00022840"/>
    </source>
</evidence>
<dbReference type="CDD" id="cd02094">
    <property type="entry name" value="P-type_ATPase_Cu-like"/>
    <property type="match status" value="1"/>
</dbReference>
<dbReference type="InterPro" id="IPR000579">
    <property type="entry name" value="Cation-trans_P-type_ATPase_A/B"/>
</dbReference>
<dbReference type="InterPro" id="IPR001757">
    <property type="entry name" value="P_typ_ATPase"/>
</dbReference>
<dbReference type="InterPro" id="IPR059000">
    <property type="entry name" value="ATPase_P-type_domA"/>
</dbReference>
<feature type="transmembrane region" description="Helical" evidence="10">
    <location>
        <begin position="135"/>
        <end position="155"/>
    </location>
</feature>
<dbReference type="GO" id="GO:0005507">
    <property type="term" value="F:copper ion binding"/>
    <property type="evidence" value="ECO:0007669"/>
    <property type="project" value="TreeGrafter"/>
</dbReference>
<dbReference type="GO" id="GO:0043682">
    <property type="term" value="F:P-type divalent copper transporter activity"/>
    <property type="evidence" value="ECO:0007669"/>
    <property type="project" value="TreeGrafter"/>
</dbReference>
<evidence type="ECO:0000256" key="8">
    <source>
        <dbReference type="ARBA" id="ARBA00022989"/>
    </source>
</evidence>
<dbReference type="InterPro" id="IPR023214">
    <property type="entry name" value="HAD_sf"/>
</dbReference>
<dbReference type="SUPFAM" id="SSF56784">
    <property type="entry name" value="HAD-like"/>
    <property type="match status" value="1"/>
</dbReference>
<dbReference type="PRINTS" id="PR00940">
    <property type="entry name" value="CATPATPASEA"/>
</dbReference>
<reference evidence="12 13" key="1">
    <citation type="submission" date="2020-07" db="EMBL/GenBank/DDBJ databases">
        <title>Sequencing the genomes of 1000 actinobacteria strains.</title>
        <authorList>
            <person name="Klenk H.-P."/>
        </authorList>
    </citation>
    <scope>NUCLEOTIDE SEQUENCE [LARGE SCALE GENOMIC DNA]</scope>
    <source>
        <strain evidence="12 13">DSM 26341</strain>
    </source>
</reference>
<keyword evidence="5 10" id="KW-0547">Nucleotide-binding</keyword>
<sequence length="764" mass="79434">MTTATDNPRTDGAPDPGAAASAPLVFDIGGMSCAACASRIERKVSKLEGVSEARVNFATERAAVTGLPELSAADIVACVERTGYTASLHESEEAGAAESQARSRMLLWRLIVAALLALPLGDLTITLALVPSLRFTGWTWVSVLMAVPVVFWSAWPFHKATLRDIRQMSFGMDALVSIGVMASFVWSTWTLLISPSTEAGYWLGFGVTPAGADSIYLDVAAGVTTFLLAGRYFEARSRRAASDVLNALNALGADTARIIADGVETVRPIDMLMPGEHIVVKAGETVPADGTIDEGSADIDTSMMTGEPAPRELGPGDEVLAGTISTNGRLVVTATRVGRQTELAQMAALAGRAQEGKARIQRLADRIASVFVPVVMAIALITFGAWLLSGAELRTAFGTGLAVLIIACPCALGLATPTALMVGVGRGSQLGILIKSHEALEASGSIDTVVFDKTGTVTSGSVLLTRVWAPGRDKTEVIRSAAALERLSEHPLGAAVTRYADRNLDAVPAAADFAVHPGLGVSGTVDGRRVLVGSRTFLAGESIDVPNDAAELIDGYEKSGTIAVLVGIDGRLAGVLGLGDKVRPSAVHAMEQLASMKLRTVLLTGDSERTARAVADRIGVDEVIAGVLPAGKVDAIRSLQDDGRRVAMVGDGINDAAALATANLGLAVGKATDIALKSADMILVREDLSVVPDAVRLAGRTLRTIRLNLLWAFGYNVAAIPLAAFGLLNPLIAGAAMSLSSLLVVTNSLRLKNVAGSVPDEDDS</sequence>
<gene>
    <name evidence="12" type="ORF">BJY26_001592</name>
</gene>
<feature type="transmembrane region" description="Helical" evidence="10">
    <location>
        <begin position="705"/>
        <end position="725"/>
    </location>
</feature>
<feature type="transmembrane region" description="Helical" evidence="10">
    <location>
        <begin position="367"/>
        <end position="388"/>
    </location>
</feature>
<organism evidence="12 13">
    <name type="scientific">Spelaeicoccus albus</name>
    <dbReference type="NCBI Taxonomy" id="1280376"/>
    <lineage>
        <taxon>Bacteria</taxon>
        <taxon>Bacillati</taxon>
        <taxon>Actinomycetota</taxon>
        <taxon>Actinomycetes</taxon>
        <taxon>Micrococcales</taxon>
        <taxon>Brevibacteriaceae</taxon>
        <taxon>Spelaeicoccus</taxon>
    </lineage>
</organism>
<dbReference type="Pfam" id="PF00702">
    <property type="entry name" value="Hydrolase"/>
    <property type="match status" value="1"/>
</dbReference>
<dbReference type="PROSITE" id="PS50846">
    <property type="entry name" value="HMA_2"/>
    <property type="match status" value="1"/>
</dbReference>
<name>A0A7Z0D0F2_9MICO</name>
<feature type="transmembrane region" description="Helical" evidence="10">
    <location>
        <begin position="400"/>
        <end position="425"/>
    </location>
</feature>
<evidence type="ECO:0000256" key="2">
    <source>
        <dbReference type="ARBA" id="ARBA00006024"/>
    </source>
</evidence>
<dbReference type="InterPro" id="IPR044492">
    <property type="entry name" value="P_typ_ATPase_HD_dom"/>
</dbReference>
<dbReference type="InterPro" id="IPR027256">
    <property type="entry name" value="P-typ_ATPase_IB"/>
</dbReference>
<feature type="transmembrane region" description="Helical" evidence="10">
    <location>
        <begin position="175"/>
        <end position="194"/>
    </location>
</feature>
<evidence type="ECO:0000256" key="5">
    <source>
        <dbReference type="ARBA" id="ARBA00022741"/>
    </source>
</evidence>
<dbReference type="InterPro" id="IPR036163">
    <property type="entry name" value="HMA_dom_sf"/>
</dbReference>
<dbReference type="InterPro" id="IPR008250">
    <property type="entry name" value="ATPase_P-typ_transduc_dom_A_sf"/>
</dbReference>
<dbReference type="Pfam" id="PF00403">
    <property type="entry name" value="HMA"/>
    <property type="match status" value="1"/>
</dbReference>
<dbReference type="Proteomes" id="UP000539111">
    <property type="component" value="Unassembled WGS sequence"/>
</dbReference>
<dbReference type="SUPFAM" id="SSF81665">
    <property type="entry name" value="Calcium ATPase, transmembrane domain M"/>
    <property type="match status" value="1"/>
</dbReference>